<keyword evidence="4" id="KW-1185">Reference proteome</keyword>
<accession>A0ABV8V945</accession>
<feature type="coiled-coil region" evidence="1">
    <location>
        <begin position="24"/>
        <end position="51"/>
    </location>
</feature>
<comment type="caution">
    <text evidence="3">The sequence shown here is derived from an EMBL/GenBank/DDBJ whole genome shotgun (WGS) entry which is preliminary data.</text>
</comment>
<evidence type="ECO:0000313" key="4">
    <source>
        <dbReference type="Proteomes" id="UP001595840"/>
    </source>
</evidence>
<keyword evidence="2" id="KW-0732">Signal</keyword>
<evidence type="ECO:0000256" key="2">
    <source>
        <dbReference type="SAM" id="SignalP"/>
    </source>
</evidence>
<dbReference type="Proteomes" id="UP001595840">
    <property type="component" value="Unassembled WGS sequence"/>
</dbReference>
<sequence>MIKRTALFLALVATAAVAQADTASKDARNAIAALDNSIAFAEEAIMQVQSQEAVNLLTASIAEADLTIAIAEANFAIRDVSTQEAFNQLAASVAQADLTIASVEAQVAINSVGDEQLLNELEATLAGADNNLASDMILAVVSERPMLASAVQDRALAIGMDEQLVANALTAGFSEAAATAAGK</sequence>
<name>A0ABV8V945_9GAMM</name>
<evidence type="ECO:0000256" key="1">
    <source>
        <dbReference type="SAM" id="Coils"/>
    </source>
</evidence>
<gene>
    <name evidence="3" type="ORF">ACFOX3_19170</name>
</gene>
<organism evidence="3 4">
    <name type="scientific">Simiduia curdlanivorans</name>
    <dbReference type="NCBI Taxonomy" id="1492769"/>
    <lineage>
        <taxon>Bacteria</taxon>
        <taxon>Pseudomonadati</taxon>
        <taxon>Pseudomonadota</taxon>
        <taxon>Gammaproteobacteria</taxon>
        <taxon>Cellvibrionales</taxon>
        <taxon>Cellvibrionaceae</taxon>
        <taxon>Simiduia</taxon>
    </lineage>
</organism>
<proteinExistence type="predicted"/>
<dbReference type="RefSeq" id="WP_290260769.1">
    <property type="nucleotide sequence ID" value="NZ_JAUFQG010000004.1"/>
</dbReference>
<feature type="signal peptide" evidence="2">
    <location>
        <begin position="1"/>
        <end position="20"/>
    </location>
</feature>
<protein>
    <submittedName>
        <fullName evidence="3">Uncharacterized protein</fullName>
    </submittedName>
</protein>
<evidence type="ECO:0000313" key="3">
    <source>
        <dbReference type="EMBL" id="MFC4364438.1"/>
    </source>
</evidence>
<feature type="chain" id="PRO_5045928697" evidence="2">
    <location>
        <begin position="21"/>
        <end position="183"/>
    </location>
</feature>
<dbReference type="EMBL" id="JBHSCX010000025">
    <property type="protein sequence ID" value="MFC4364438.1"/>
    <property type="molecule type" value="Genomic_DNA"/>
</dbReference>
<reference evidence="4" key="1">
    <citation type="journal article" date="2019" name="Int. J. Syst. Evol. Microbiol.">
        <title>The Global Catalogue of Microorganisms (GCM) 10K type strain sequencing project: providing services to taxonomists for standard genome sequencing and annotation.</title>
        <authorList>
            <consortium name="The Broad Institute Genomics Platform"/>
            <consortium name="The Broad Institute Genome Sequencing Center for Infectious Disease"/>
            <person name="Wu L."/>
            <person name="Ma J."/>
        </authorList>
    </citation>
    <scope>NUCLEOTIDE SEQUENCE [LARGE SCALE GENOMIC DNA]</scope>
    <source>
        <strain evidence="4">CECT 8570</strain>
    </source>
</reference>
<keyword evidence="1" id="KW-0175">Coiled coil</keyword>